<dbReference type="AlphaFoldDB" id="A0AA86R9X3"/>
<reference evidence="1" key="1">
    <citation type="submission" date="2023-06" db="EMBL/GenBank/DDBJ databases">
        <authorList>
            <person name="Kurt Z."/>
        </authorList>
    </citation>
    <scope>NUCLEOTIDE SEQUENCE</scope>
</reference>
<name>A0AA86R9X3_9EUKA</name>
<proteinExistence type="predicted"/>
<evidence type="ECO:0000313" key="1">
    <source>
        <dbReference type="EMBL" id="CAI9970071.1"/>
    </source>
</evidence>
<sequence length="717" mass="73603">MICQLFIYSFTLLQDKCPSDEVHLPGASRCSHCPQNTVPNVGQDGCVPKTKCAPGFLNLAQTFCIFSCSSENAVSGDSQNCVSCASKDPLSHFSQEKCVCVPGASKLLPFSSCACGKNFSSVAGSCLCSDKLSSDGTICSDRCPAAEVSIQGYARCSSCGSKVSNVDQTACVDKTACAPGFLNLAGTFCIANCAFEKSGANALNQCKPCETINSLSFFNDTGCSCLPRATGSITQCVCNTAAGFAGPRCSCYAKTSSSGASCGNQCPYDEVHLPGASRCSKCSLGFVPNVDQDGCVSKTYCAPGFLNLAQTFCIFSCSSENAGSNSKNQCTPCVLLDPLSLFSASGCVCVPGASGSIPSCACRQGFSTAGNACKCSKKISSDWATCSENCPSTEVFLNGASTCSTCPGKVPNAGQTACVHKTACAPGFLNRAQTHCVFDCAQDSATSGSDYQCVLCSSINALSVFGSRSCVCARNAVGSGTSCTCNTANGFSGVGCSCFKKLSADGSTCQDSCPSTEVHLPGASRCSHCPQNTVPNVGQDGCVPKTKCAPGFLNLAQTFCIFSCSSENAVSGDSQNCVSCASKDPLSHFSQEKCVCVPGASKLLPFSSCACGKNFSSVAGSCLCSDKLSSDGTICSDRCPAAEVSIQGYARCSSCGSKVSNVDQTACVDKTACAPGFLNLAGTFCIANCAFEKSGANALNQCKPCETINSLSFFNDT</sequence>
<accession>A0AA86R9X3</accession>
<dbReference type="EMBL" id="CATOUU010001067">
    <property type="protein sequence ID" value="CAI9970071.1"/>
    <property type="molecule type" value="Genomic_DNA"/>
</dbReference>
<gene>
    <name evidence="1" type="ORF">HINF_LOCUS57716</name>
    <name evidence="2" type="ORF">HINF_LOCUS67293</name>
</gene>
<organism evidence="1">
    <name type="scientific">Hexamita inflata</name>
    <dbReference type="NCBI Taxonomy" id="28002"/>
    <lineage>
        <taxon>Eukaryota</taxon>
        <taxon>Metamonada</taxon>
        <taxon>Diplomonadida</taxon>
        <taxon>Hexamitidae</taxon>
        <taxon>Hexamitinae</taxon>
        <taxon>Hexamita</taxon>
    </lineage>
</organism>
<dbReference type="EMBL" id="CAXDID020000462">
    <property type="protein sequence ID" value="CAL6094066.1"/>
    <property type="molecule type" value="Genomic_DNA"/>
</dbReference>
<dbReference type="Proteomes" id="UP001642409">
    <property type="component" value="Unassembled WGS sequence"/>
</dbReference>
<comment type="caution">
    <text evidence="1">The sequence shown here is derived from an EMBL/GenBank/DDBJ whole genome shotgun (WGS) entry which is preliminary data.</text>
</comment>
<protein>
    <submittedName>
        <fullName evidence="2">Hypothetical_protein</fullName>
    </submittedName>
</protein>
<keyword evidence="3" id="KW-1185">Reference proteome</keyword>
<reference evidence="2 3" key="2">
    <citation type="submission" date="2024-07" db="EMBL/GenBank/DDBJ databases">
        <authorList>
            <person name="Akdeniz Z."/>
        </authorList>
    </citation>
    <scope>NUCLEOTIDE SEQUENCE [LARGE SCALE GENOMIC DNA]</scope>
</reference>
<evidence type="ECO:0000313" key="3">
    <source>
        <dbReference type="Proteomes" id="UP001642409"/>
    </source>
</evidence>
<evidence type="ECO:0000313" key="2">
    <source>
        <dbReference type="EMBL" id="CAL6094066.1"/>
    </source>
</evidence>